<dbReference type="OrthoDB" id="10399024at2759"/>
<dbReference type="RefSeq" id="XP_018061635.1">
    <property type="nucleotide sequence ID" value="XM_018220896.1"/>
</dbReference>
<name>A0A132B4F4_MOLSC</name>
<proteinExistence type="predicted"/>
<dbReference type="KEGG" id="psco:LY89DRAFT_742927"/>
<keyword evidence="4" id="KW-1185">Reference proteome</keyword>
<dbReference type="EMBL" id="KQ947440">
    <property type="protein sequence ID" value="KUJ07280.1"/>
    <property type="molecule type" value="Genomic_DNA"/>
</dbReference>
<evidence type="ECO:0000313" key="3">
    <source>
        <dbReference type="EMBL" id="KUJ07280.1"/>
    </source>
</evidence>
<feature type="region of interest" description="Disordered" evidence="1">
    <location>
        <begin position="1"/>
        <end position="27"/>
    </location>
</feature>
<protein>
    <submittedName>
        <fullName evidence="3">Uncharacterized protein</fullName>
    </submittedName>
</protein>
<feature type="compositionally biased region" description="Low complexity" evidence="1">
    <location>
        <begin position="1"/>
        <end position="12"/>
    </location>
</feature>
<sequence length="509" mass="56997">MASSTSSQAQTSGDLAEGLFGPRPANAEQARFLKEETRYEAPYMQSYSGMSKVNIASPQPKKQKTDVTPTPAKKSSLLANIIFSAILIAAVYFASPYLGPTTAEMIDRVGEAFNYAVTSYSPEPSVTILPIEEPTLTILPITTSETPLVPVWDNGDNSVENDPIDSETESFLGLVSGTRLPLKEDDTSYPTEEATTTVITANQVTTQTEATASMIKGFRYRERVHTYPNSFDRLLTVCGDLSDILSEHQIWDIAEHAFEAHEDLSDALKIIRLSQTDTVLVERNEELSRSILRFVQEVLISCLQIKKENFVFGAELEYILTTSKLQPPDKRALGESILALQASAPGYKEMLQEKVSMLEAFELEIDNTARDTMKDNLDLFEKIRKEDLMRDLNANSFNFPWTKGRGEDKIRNEKLISTLRRTIFLDQFVKNIQKLRAQIHDGISLLDGIVKDKEADGKLAKRGVKVDAKRHVPVLEDAYREAVARRKNLEKHLIRLESSVSEREGGKGR</sequence>
<accession>A0A132B4F4</accession>
<organism evidence="3 4">
    <name type="scientific">Mollisia scopiformis</name>
    <name type="common">Conifer needle endophyte fungus</name>
    <name type="synonym">Phialocephala scopiformis</name>
    <dbReference type="NCBI Taxonomy" id="149040"/>
    <lineage>
        <taxon>Eukaryota</taxon>
        <taxon>Fungi</taxon>
        <taxon>Dikarya</taxon>
        <taxon>Ascomycota</taxon>
        <taxon>Pezizomycotina</taxon>
        <taxon>Leotiomycetes</taxon>
        <taxon>Helotiales</taxon>
        <taxon>Mollisiaceae</taxon>
        <taxon>Mollisia</taxon>
    </lineage>
</organism>
<feature type="transmembrane region" description="Helical" evidence="2">
    <location>
        <begin position="77"/>
        <end position="98"/>
    </location>
</feature>
<dbReference type="AlphaFoldDB" id="A0A132B4F4"/>
<evidence type="ECO:0000256" key="2">
    <source>
        <dbReference type="SAM" id="Phobius"/>
    </source>
</evidence>
<evidence type="ECO:0000313" key="4">
    <source>
        <dbReference type="Proteomes" id="UP000070700"/>
    </source>
</evidence>
<keyword evidence="2" id="KW-1133">Transmembrane helix</keyword>
<dbReference type="Proteomes" id="UP000070700">
    <property type="component" value="Unassembled WGS sequence"/>
</dbReference>
<reference evidence="3 4" key="1">
    <citation type="submission" date="2015-10" db="EMBL/GenBank/DDBJ databases">
        <title>Full genome of DAOMC 229536 Phialocephala scopiformis, a fungal endophyte of spruce producing the potent anti-insectan compound rugulosin.</title>
        <authorList>
            <consortium name="DOE Joint Genome Institute"/>
            <person name="Walker A.K."/>
            <person name="Frasz S.L."/>
            <person name="Seifert K.A."/>
            <person name="Miller J.D."/>
            <person name="Mondo S.J."/>
            <person name="Labutti K."/>
            <person name="Lipzen A."/>
            <person name="Dockter R."/>
            <person name="Kennedy M."/>
            <person name="Grigoriev I.V."/>
            <person name="Spatafora J.W."/>
        </authorList>
    </citation>
    <scope>NUCLEOTIDE SEQUENCE [LARGE SCALE GENOMIC DNA]</scope>
    <source>
        <strain evidence="3 4">CBS 120377</strain>
    </source>
</reference>
<keyword evidence="2" id="KW-0812">Transmembrane</keyword>
<keyword evidence="2" id="KW-0472">Membrane</keyword>
<gene>
    <name evidence="3" type="ORF">LY89DRAFT_742927</name>
</gene>
<evidence type="ECO:0000256" key="1">
    <source>
        <dbReference type="SAM" id="MobiDB-lite"/>
    </source>
</evidence>
<dbReference type="InParanoid" id="A0A132B4F4"/>
<dbReference type="GeneID" id="28830622"/>